<evidence type="ECO:0000313" key="8">
    <source>
        <dbReference type="Proteomes" id="UP000193685"/>
    </source>
</evidence>
<protein>
    <submittedName>
        <fullName evidence="7">Putative methylthioribulose-1-phosphate dehydratase-like protein</fullName>
    </submittedName>
</protein>
<keyword evidence="8" id="KW-1185">Reference proteome</keyword>
<keyword evidence="5" id="KW-0456">Lyase</keyword>
<dbReference type="AlphaFoldDB" id="A0A1Y2F925"/>
<dbReference type="Gene3D" id="3.40.225.10">
    <property type="entry name" value="Class II aldolase/adducin N-terminal domain"/>
    <property type="match status" value="1"/>
</dbReference>
<evidence type="ECO:0000256" key="2">
    <source>
        <dbReference type="ARBA" id="ARBA00022723"/>
    </source>
</evidence>
<dbReference type="Proteomes" id="UP000193685">
    <property type="component" value="Unassembled WGS sequence"/>
</dbReference>
<name>A0A1Y2F925_PROLT</name>
<dbReference type="RefSeq" id="XP_040724287.1">
    <property type="nucleotide sequence ID" value="XM_040867156.1"/>
</dbReference>
<gene>
    <name evidence="7" type="ORF">BCR37DRAFT_334753</name>
</gene>
<keyword evidence="2" id="KW-0479">Metal-binding</keyword>
<evidence type="ECO:0000313" key="7">
    <source>
        <dbReference type="EMBL" id="ORY80399.1"/>
    </source>
</evidence>
<dbReference type="OMA" id="WFPGTSG"/>
<reference evidence="7 8" key="1">
    <citation type="submission" date="2016-07" db="EMBL/GenBank/DDBJ databases">
        <title>Pervasive Adenine N6-methylation of Active Genes in Fungi.</title>
        <authorList>
            <consortium name="DOE Joint Genome Institute"/>
            <person name="Mondo S.J."/>
            <person name="Dannebaum R.O."/>
            <person name="Kuo R.C."/>
            <person name="Labutti K."/>
            <person name="Haridas S."/>
            <person name="Kuo A."/>
            <person name="Salamov A."/>
            <person name="Ahrendt S.R."/>
            <person name="Lipzen A."/>
            <person name="Sullivan W."/>
            <person name="Andreopoulos W.B."/>
            <person name="Clum A."/>
            <person name="Lindquist E."/>
            <person name="Daum C."/>
            <person name="Ramamoorthy G.K."/>
            <person name="Gryganskyi A."/>
            <person name="Culley D."/>
            <person name="Magnuson J.K."/>
            <person name="James T.Y."/>
            <person name="O'Malley M.A."/>
            <person name="Stajich J.E."/>
            <person name="Spatafora J.W."/>
            <person name="Visel A."/>
            <person name="Grigoriev I.V."/>
        </authorList>
    </citation>
    <scope>NUCLEOTIDE SEQUENCE [LARGE SCALE GENOMIC DNA]</scope>
    <source>
        <strain evidence="7 8">12-1054</strain>
    </source>
</reference>
<dbReference type="SUPFAM" id="SSF53639">
    <property type="entry name" value="AraD/HMP-PK domain-like"/>
    <property type="match status" value="1"/>
</dbReference>
<evidence type="ECO:0000256" key="4">
    <source>
        <dbReference type="ARBA" id="ARBA00023167"/>
    </source>
</evidence>
<sequence>ALLLISLSAEFYKLKWNMGSGGGMSIQTGPYIYLTPSGVQKERLAPAQLFVFHTGDTTSSPYWAYQPAGMKPSSSNEVFLWLHQHHEAKCVIHTHSLYSNLATRQPQQTNEDTWWTIDNQEYLKGIPSYPESHCYKNTDNLHIPIIPNKPTEAELSPDLREAARKNKVPCILVKNHGAYHFGKSWEQTKMSAECLEYLFEL</sequence>
<evidence type="ECO:0000256" key="3">
    <source>
        <dbReference type="ARBA" id="ARBA00022833"/>
    </source>
</evidence>
<dbReference type="GO" id="GO:0005737">
    <property type="term" value="C:cytoplasm"/>
    <property type="evidence" value="ECO:0007669"/>
    <property type="project" value="InterPro"/>
</dbReference>
<dbReference type="InterPro" id="IPR001303">
    <property type="entry name" value="Aldolase_II/adducin_N"/>
</dbReference>
<comment type="caution">
    <text evidence="7">The sequence shown here is derived from an EMBL/GenBank/DDBJ whole genome shotgun (WGS) entry which is preliminary data.</text>
</comment>
<dbReference type="OrthoDB" id="191080at2759"/>
<dbReference type="GO" id="GO:0046570">
    <property type="term" value="F:methylthioribulose 1-phosphate dehydratase activity"/>
    <property type="evidence" value="ECO:0007669"/>
    <property type="project" value="TreeGrafter"/>
</dbReference>
<dbReference type="STRING" id="56484.A0A1Y2F925"/>
<feature type="domain" description="Class II aldolase/adducin N-terminal" evidence="6">
    <location>
        <begin position="2"/>
        <end position="201"/>
    </location>
</feature>
<dbReference type="GO" id="GO:0046872">
    <property type="term" value="F:metal ion binding"/>
    <property type="evidence" value="ECO:0007669"/>
    <property type="project" value="UniProtKB-KW"/>
</dbReference>
<feature type="non-terminal residue" evidence="7">
    <location>
        <position position="1"/>
    </location>
</feature>
<evidence type="ECO:0000259" key="6">
    <source>
        <dbReference type="SMART" id="SM01007"/>
    </source>
</evidence>
<dbReference type="NCBIfam" id="TIGR03328">
    <property type="entry name" value="salvage_mtnB"/>
    <property type="match status" value="1"/>
</dbReference>
<dbReference type="GeneID" id="63783755"/>
<dbReference type="PANTHER" id="PTHR10640:SF7">
    <property type="entry name" value="METHYLTHIORIBULOSE-1-PHOSPHATE DEHYDRATASE"/>
    <property type="match status" value="1"/>
</dbReference>
<keyword evidence="3" id="KW-0862">Zinc</keyword>
<organism evidence="7 8">
    <name type="scientific">Protomyces lactucae-debilis</name>
    <dbReference type="NCBI Taxonomy" id="2754530"/>
    <lineage>
        <taxon>Eukaryota</taxon>
        <taxon>Fungi</taxon>
        <taxon>Dikarya</taxon>
        <taxon>Ascomycota</taxon>
        <taxon>Taphrinomycotina</taxon>
        <taxon>Taphrinomycetes</taxon>
        <taxon>Taphrinales</taxon>
        <taxon>Protomycetaceae</taxon>
        <taxon>Protomyces</taxon>
    </lineage>
</organism>
<dbReference type="InterPro" id="IPR036409">
    <property type="entry name" value="Aldolase_II/adducin_N_sf"/>
</dbReference>
<proteinExistence type="predicted"/>
<feature type="non-terminal residue" evidence="7">
    <location>
        <position position="201"/>
    </location>
</feature>
<accession>A0A1Y2F925</accession>
<keyword evidence="1" id="KW-0028">Amino-acid biosynthesis</keyword>
<evidence type="ECO:0000256" key="5">
    <source>
        <dbReference type="ARBA" id="ARBA00023239"/>
    </source>
</evidence>
<dbReference type="EMBL" id="MCFI01000013">
    <property type="protein sequence ID" value="ORY80399.1"/>
    <property type="molecule type" value="Genomic_DNA"/>
</dbReference>
<keyword evidence="4" id="KW-0486">Methionine biosynthesis</keyword>
<dbReference type="InterPro" id="IPR017714">
    <property type="entry name" value="MethylthioRu-1-P_deHdtase_MtnB"/>
</dbReference>
<dbReference type="GO" id="GO:0019509">
    <property type="term" value="P:L-methionine salvage from methylthioadenosine"/>
    <property type="evidence" value="ECO:0007669"/>
    <property type="project" value="InterPro"/>
</dbReference>
<evidence type="ECO:0000256" key="1">
    <source>
        <dbReference type="ARBA" id="ARBA00022605"/>
    </source>
</evidence>
<dbReference type="Pfam" id="PF00596">
    <property type="entry name" value="Aldolase_II"/>
    <property type="match status" value="1"/>
</dbReference>
<dbReference type="PANTHER" id="PTHR10640">
    <property type="entry name" value="METHYLTHIORIBULOSE-1-PHOSPHATE DEHYDRATASE"/>
    <property type="match status" value="1"/>
</dbReference>
<dbReference type="SMART" id="SM01007">
    <property type="entry name" value="Aldolase_II"/>
    <property type="match status" value="1"/>
</dbReference>